<keyword evidence="2" id="KW-1185">Reference proteome</keyword>
<evidence type="ECO:0000313" key="1">
    <source>
        <dbReference type="EMBL" id="MBC5717197.1"/>
    </source>
</evidence>
<protein>
    <submittedName>
        <fullName evidence="1">Uncharacterized protein</fullName>
    </submittedName>
</protein>
<proteinExistence type="predicted"/>
<dbReference type="AlphaFoldDB" id="A0A8J6M4Q1"/>
<dbReference type="RefSeq" id="WP_186878484.1">
    <property type="nucleotide sequence ID" value="NZ_JACOPN010000004.1"/>
</dbReference>
<organism evidence="1 2">
    <name type="scientific">Flintibacter faecis</name>
    <dbReference type="NCBI Taxonomy" id="2763047"/>
    <lineage>
        <taxon>Bacteria</taxon>
        <taxon>Bacillati</taxon>
        <taxon>Bacillota</taxon>
        <taxon>Clostridia</taxon>
        <taxon>Eubacteriales</taxon>
        <taxon>Flintibacter</taxon>
    </lineage>
</organism>
<dbReference type="Proteomes" id="UP000602260">
    <property type="component" value="Unassembled WGS sequence"/>
</dbReference>
<gene>
    <name evidence="1" type="ORF">H8S55_07675</name>
</gene>
<name>A0A8J6M4Q1_9FIRM</name>
<accession>A0A8J6M4Q1</accession>
<reference evidence="1" key="1">
    <citation type="submission" date="2020-08" db="EMBL/GenBank/DDBJ databases">
        <title>Genome public.</title>
        <authorList>
            <person name="Liu C."/>
            <person name="Sun Q."/>
        </authorList>
    </citation>
    <scope>NUCLEOTIDE SEQUENCE</scope>
    <source>
        <strain evidence="1">BX5</strain>
    </source>
</reference>
<comment type="caution">
    <text evidence="1">The sequence shown here is derived from an EMBL/GenBank/DDBJ whole genome shotgun (WGS) entry which is preliminary data.</text>
</comment>
<evidence type="ECO:0000313" key="2">
    <source>
        <dbReference type="Proteomes" id="UP000602260"/>
    </source>
</evidence>
<dbReference type="EMBL" id="JACOPN010000004">
    <property type="protein sequence ID" value="MBC5717197.1"/>
    <property type="molecule type" value="Genomic_DNA"/>
</dbReference>
<sequence>MPAANQIVSFDKGYVPDPSEPLFTSIFQQYERLLVESLITSFGLDFIIKDQHGGDVDTIHNVRKIGVDDKMTYKSAKNQQNYENRGQYDRVAYHKDQRYAGTVKAAKNEFDQHGTKIADTYVPGNQVIPRMEKNIPRGQQGQLDHVMSAEEIHNDRGRVLSGMDGLDLANRPENLRYTNAALNRNMSNMSVDEYIAWCEANPSKVDWNGKKGEPLPEEVKERLRAEYQRAKKDYDAQLARTYYTSVQFRKDMTYAAVKVGAGMGLRQVLGFVFAEIWFSVKDEWKKLNDQETGLTEYLEAIVRGIETGIKKAKEKYPELCSRFLNGATAGVLASVTTTLCNIFFTTAKSTVRIIRQSYASLVEAMKVLFINPDDYEFGDRMCAVVKVLSVGASVTVGVLVGDALARTPLSSLGETGEIVKNFCEAFATGIMSCTLLMYLDRSKTMNALVKCLNNVHTMETELNYYREYAAYFERYAAELMQIDIERFEQETGAFNEIANKLDKIQTPAELNLTLRQAFAARKLPLPWEGFEDFDAFMRDEHAHLVFQ</sequence>